<feature type="non-terminal residue" evidence="3">
    <location>
        <position position="1"/>
    </location>
</feature>
<organism evidence="3 4">
    <name type="scientific">Plasmodiophora brassicae</name>
    <name type="common">Clubroot disease agent</name>
    <dbReference type="NCBI Taxonomy" id="37360"/>
    <lineage>
        <taxon>Eukaryota</taxon>
        <taxon>Sar</taxon>
        <taxon>Rhizaria</taxon>
        <taxon>Endomyxa</taxon>
        <taxon>Phytomyxea</taxon>
        <taxon>Plasmodiophorida</taxon>
        <taxon>Plasmodiophoridae</taxon>
        <taxon>Plasmodiophora</taxon>
    </lineage>
</organism>
<evidence type="ECO:0000256" key="2">
    <source>
        <dbReference type="SAM" id="MobiDB-lite"/>
    </source>
</evidence>
<dbReference type="Proteomes" id="UP000039324">
    <property type="component" value="Unassembled WGS sequence"/>
</dbReference>
<reference evidence="3 4" key="1">
    <citation type="submission" date="2015-02" db="EMBL/GenBank/DDBJ databases">
        <authorList>
            <person name="Chooi Y.-H."/>
        </authorList>
    </citation>
    <scope>NUCLEOTIDE SEQUENCE [LARGE SCALE GENOMIC DNA]</scope>
    <source>
        <strain evidence="3">E3</strain>
    </source>
</reference>
<evidence type="ECO:0000313" key="4">
    <source>
        <dbReference type="Proteomes" id="UP000039324"/>
    </source>
</evidence>
<protein>
    <recommendedName>
        <fullName evidence="5">No apical meristem-associated C-terminal domain-containing protein</fullName>
    </recommendedName>
</protein>
<keyword evidence="1" id="KW-0175">Coiled coil</keyword>
<accession>A0A0G4J478</accession>
<dbReference type="PANTHER" id="PTHR45023">
    <property type="match status" value="1"/>
</dbReference>
<feature type="coiled-coil region" evidence="1">
    <location>
        <begin position="120"/>
        <end position="155"/>
    </location>
</feature>
<dbReference type="EMBL" id="CDSF01000128">
    <property type="protein sequence ID" value="CEP02443.1"/>
    <property type="molecule type" value="Genomic_DNA"/>
</dbReference>
<proteinExistence type="predicted"/>
<evidence type="ECO:0000313" key="3">
    <source>
        <dbReference type="EMBL" id="CEP02443.1"/>
    </source>
</evidence>
<dbReference type="AlphaFoldDB" id="A0A0G4J478"/>
<dbReference type="PANTHER" id="PTHR45023:SF4">
    <property type="entry name" value="GLYCINE-RICH PROTEIN-RELATED"/>
    <property type="match status" value="1"/>
</dbReference>
<sequence>KRTLGALQTRWRILQEAVSRFCEVFHQIASAVDPSKTDDDCVSEALAQYEGVQGAPFEHRCIWEFLRKEIPEYEDRLGFASSRSKRRKRPGEQPQSQQADIDDQEPGIPRSGGHKKARKLVELEESMLAIQKEYAAHAKRRNELLAEQNRLLEQMIERQARVSLAGLQTEGMDEDGKKLVQTARKIELRTLLAEAEDAGIDVQ</sequence>
<evidence type="ECO:0000256" key="1">
    <source>
        <dbReference type="SAM" id="Coils"/>
    </source>
</evidence>
<feature type="region of interest" description="Disordered" evidence="2">
    <location>
        <begin position="80"/>
        <end position="115"/>
    </location>
</feature>
<name>A0A0G4J478_PLABS</name>
<gene>
    <name evidence="3" type="ORF">PBRA_009027</name>
</gene>
<keyword evidence="4" id="KW-1185">Reference proteome</keyword>
<evidence type="ECO:0008006" key="5">
    <source>
        <dbReference type="Google" id="ProtNLM"/>
    </source>
</evidence>